<evidence type="ECO:0000313" key="2">
    <source>
        <dbReference type="Proteomes" id="UP000199399"/>
    </source>
</evidence>
<reference evidence="2" key="1">
    <citation type="submission" date="2016-10" db="EMBL/GenBank/DDBJ databases">
        <authorList>
            <person name="Varghese N."/>
            <person name="Submissions S."/>
        </authorList>
    </citation>
    <scope>NUCLEOTIDE SEQUENCE [LARGE SCALE GENOMIC DNA]</scope>
    <source>
        <strain evidence="2">DSM 16477</strain>
    </source>
</reference>
<dbReference type="Gene3D" id="3.40.50.720">
    <property type="entry name" value="NAD(P)-binding Rossmann-like Domain"/>
    <property type="match status" value="1"/>
</dbReference>
<sequence>MRGDVERDAVGVVADLTDKLGAESSCATAHDPFGVVQVLVNKAGTTSMSSSDDPTSIADILISQSGVSNDRNVASTPRMIRAAFPDTRQGGFGHVVTGASVSRTIQAYAGDFASRAGSEPRGVVYLRTTPDCRRHEFDE</sequence>
<evidence type="ECO:0000313" key="1">
    <source>
        <dbReference type="EMBL" id="SDH11211.1"/>
    </source>
</evidence>
<proteinExistence type="predicted"/>
<dbReference type="Proteomes" id="UP000199399">
    <property type="component" value="Unassembled WGS sequence"/>
</dbReference>
<protein>
    <submittedName>
        <fullName evidence="1">3-oxoacyl-[acyl-carrier protein] reductase</fullName>
    </submittedName>
</protein>
<dbReference type="EMBL" id="FNBP01000025">
    <property type="protein sequence ID" value="SDH11211.1"/>
    <property type="molecule type" value="Genomic_DNA"/>
</dbReference>
<keyword evidence="2" id="KW-1185">Reference proteome</keyword>
<dbReference type="InterPro" id="IPR036291">
    <property type="entry name" value="NAD(P)-bd_dom_sf"/>
</dbReference>
<dbReference type="AlphaFoldDB" id="A0A1G7ZR86"/>
<dbReference type="SUPFAM" id="SSF51735">
    <property type="entry name" value="NAD(P)-binding Rossmann-fold domains"/>
    <property type="match status" value="1"/>
</dbReference>
<organism evidence="1 2">
    <name type="scientific">Sulfitobacter delicatus</name>
    <dbReference type="NCBI Taxonomy" id="218672"/>
    <lineage>
        <taxon>Bacteria</taxon>
        <taxon>Pseudomonadati</taxon>
        <taxon>Pseudomonadota</taxon>
        <taxon>Alphaproteobacteria</taxon>
        <taxon>Rhodobacterales</taxon>
        <taxon>Roseobacteraceae</taxon>
        <taxon>Sulfitobacter</taxon>
    </lineage>
</organism>
<gene>
    <name evidence="1" type="ORF">SAMN04489759_1258</name>
</gene>
<accession>A0A1G7ZR86</accession>
<name>A0A1G7ZR86_9RHOB</name>